<keyword evidence="9" id="KW-0460">Magnesium</keyword>
<evidence type="ECO:0000256" key="8">
    <source>
        <dbReference type="ARBA" id="ARBA00022840"/>
    </source>
</evidence>
<keyword evidence="5" id="KW-0819">tRNA processing</keyword>
<keyword evidence="8" id="KW-0067">ATP-binding</keyword>
<dbReference type="GeneID" id="87106605"/>
<dbReference type="AlphaFoldDB" id="I2F3H4"/>
<keyword evidence="4" id="KW-0963">Cytoplasm</keyword>
<dbReference type="InterPro" id="IPR027417">
    <property type="entry name" value="P-loop_NTPase"/>
</dbReference>
<dbReference type="SUPFAM" id="SSF52540">
    <property type="entry name" value="P-loop containing nucleoside triphosphate hydrolases"/>
    <property type="match status" value="1"/>
</dbReference>
<dbReference type="RefSeq" id="WP_014730531.1">
    <property type="nucleotide sequence ID" value="NC_017934.1"/>
</dbReference>
<keyword evidence="6" id="KW-0479">Metal-binding</keyword>
<proteinExistence type="inferred from homology"/>
<dbReference type="InterPro" id="IPR003442">
    <property type="entry name" value="T6A_TsaE"/>
</dbReference>
<comment type="subcellular location">
    <subcellularLocation>
        <location evidence="1">Cytoplasm</location>
    </subcellularLocation>
</comment>
<dbReference type="EMBL" id="CP003532">
    <property type="protein sequence ID" value="AFK06477.1"/>
    <property type="molecule type" value="Genomic_DNA"/>
</dbReference>
<dbReference type="GO" id="GO:0005524">
    <property type="term" value="F:ATP binding"/>
    <property type="evidence" value="ECO:0007669"/>
    <property type="project" value="UniProtKB-KW"/>
</dbReference>
<evidence type="ECO:0000256" key="2">
    <source>
        <dbReference type="ARBA" id="ARBA00007599"/>
    </source>
</evidence>
<dbReference type="eggNOG" id="COG0802">
    <property type="taxonomic scope" value="Bacteria"/>
</dbReference>
<dbReference type="GO" id="GO:0002949">
    <property type="term" value="P:tRNA threonylcarbamoyladenosine modification"/>
    <property type="evidence" value="ECO:0007669"/>
    <property type="project" value="InterPro"/>
</dbReference>
<keyword evidence="12" id="KW-1185">Reference proteome</keyword>
<dbReference type="GO" id="GO:0005737">
    <property type="term" value="C:cytoplasm"/>
    <property type="evidence" value="ECO:0007669"/>
    <property type="project" value="UniProtKB-SubCell"/>
</dbReference>
<dbReference type="Pfam" id="PF02367">
    <property type="entry name" value="TsaE"/>
    <property type="match status" value="1"/>
</dbReference>
<reference evidence="11 12" key="1">
    <citation type="journal article" date="2012" name="Genome Biol. Evol.">
        <title>Genome Sequence of the Mesophilic Thermotogales Bacterium Mesotoga prima MesG1.Ag.4.2 Reveals the Largest Thermotogales Genome To Date.</title>
        <authorList>
            <person name="Zhaxybayeva O."/>
            <person name="Swithers K.S."/>
            <person name="Foght J."/>
            <person name="Green A.G."/>
            <person name="Bruce D."/>
            <person name="Detter C."/>
            <person name="Han S."/>
            <person name="Teshima H."/>
            <person name="Han J."/>
            <person name="Woyke T."/>
            <person name="Pitluck S."/>
            <person name="Nolan M."/>
            <person name="Ivanova N."/>
            <person name="Pati A."/>
            <person name="Land M.L."/>
            <person name="Dlutek M."/>
            <person name="Doolittle W.F."/>
            <person name="Noll K.M."/>
            <person name="Nesbo C.L."/>
        </authorList>
    </citation>
    <scope>NUCLEOTIDE SEQUENCE [LARGE SCALE GENOMIC DNA]</scope>
    <source>
        <strain evidence="12">mesG1.Ag.4.2</strain>
    </source>
</reference>
<organism evidence="11 12">
    <name type="scientific">Mesotoga prima MesG1.Ag.4.2</name>
    <dbReference type="NCBI Taxonomy" id="660470"/>
    <lineage>
        <taxon>Bacteria</taxon>
        <taxon>Thermotogati</taxon>
        <taxon>Thermotogota</taxon>
        <taxon>Thermotogae</taxon>
        <taxon>Kosmotogales</taxon>
        <taxon>Kosmotogaceae</taxon>
        <taxon>Mesotoga</taxon>
    </lineage>
</organism>
<evidence type="ECO:0000313" key="11">
    <source>
        <dbReference type="EMBL" id="AFK06477.1"/>
    </source>
</evidence>
<protein>
    <recommendedName>
        <fullName evidence="3">tRNA threonylcarbamoyladenosine biosynthesis protein TsaE</fullName>
    </recommendedName>
    <alternativeName>
        <fullName evidence="10">t(6)A37 threonylcarbamoyladenosine biosynthesis protein TsaE</fullName>
    </alternativeName>
</protein>
<dbReference type="HOGENOM" id="CLU_087829_3_0_0"/>
<dbReference type="Proteomes" id="UP000002881">
    <property type="component" value="Chromosome"/>
</dbReference>
<evidence type="ECO:0000313" key="12">
    <source>
        <dbReference type="Proteomes" id="UP000002881"/>
    </source>
</evidence>
<dbReference type="Gene3D" id="3.40.50.300">
    <property type="entry name" value="P-loop containing nucleotide triphosphate hydrolases"/>
    <property type="match status" value="1"/>
</dbReference>
<name>I2F3H4_9BACT</name>
<evidence type="ECO:0000256" key="9">
    <source>
        <dbReference type="ARBA" id="ARBA00022842"/>
    </source>
</evidence>
<dbReference type="GO" id="GO:0046872">
    <property type="term" value="F:metal ion binding"/>
    <property type="evidence" value="ECO:0007669"/>
    <property type="project" value="UniProtKB-KW"/>
</dbReference>
<keyword evidence="7" id="KW-0547">Nucleotide-binding</keyword>
<gene>
    <name evidence="11" type="ORF">Theba_0763</name>
</gene>
<comment type="similarity">
    <text evidence="2">Belongs to the TsaE family.</text>
</comment>
<accession>I2F3H4</accession>
<dbReference type="PANTHER" id="PTHR33540:SF2">
    <property type="entry name" value="TRNA THREONYLCARBAMOYLADENOSINE BIOSYNTHESIS PROTEIN TSAE"/>
    <property type="match status" value="1"/>
</dbReference>
<evidence type="ECO:0000256" key="6">
    <source>
        <dbReference type="ARBA" id="ARBA00022723"/>
    </source>
</evidence>
<evidence type="ECO:0000256" key="5">
    <source>
        <dbReference type="ARBA" id="ARBA00022694"/>
    </source>
</evidence>
<evidence type="ECO:0000256" key="1">
    <source>
        <dbReference type="ARBA" id="ARBA00004496"/>
    </source>
</evidence>
<evidence type="ECO:0000256" key="7">
    <source>
        <dbReference type="ARBA" id="ARBA00022741"/>
    </source>
</evidence>
<sequence length="185" mass="21311">MERGAEEIYELGELDLREFERIAKKIGEMLEGGETVLLFGDLGSGKTTFVKSMADGLGIDRDYVRSPTFNIVNSYPRLSSRKEDNENPVEVERPGLIHVDLYRVESEEEMLDLALHDLVDLDTVVAVEWPELYVKYVSQPYLIVRLEHCDESTRSVRIEPHGRKMKSLLNRLVTIINEDERREGE</sequence>
<dbReference type="STRING" id="660470.Theba_0763"/>
<dbReference type="PANTHER" id="PTHR33540">
    <property type="entry name" value="TRNA THREONYLCARBAMOYLADENOSINE BIOSYNTHESIS PROTEIN TSAE"/>
    <property type="match status" value="1"/>
</dbReference>
<dbReference type="KEGG" id="mpg:Theba_0763"/>
<evidence type="ECO:0000256" key="4">
    <source>
        <dbReference type="ARBA" id="ARBA00022490"/>
    </source>
</evidence>
<evidence type="ECO:0000256" key="10">
    <source>
        <dbReference type="ARBA" id="ARBA00032441"/>
    </source>
</evidence>
<evidence type="ECO:0000256" key="3">
    <source>
        <dbReference type="ARBA" id="ARBA00019010"/>
    </source>
</evidence>
<dbReference type="NCBIfam" id="TIGR00150">
    <property type="entry name" value="T6A_YjeE"/>
    <property type="match status" value="1"/>
</dbReference>